<name>A0AB33VGI4_RALSU</name>
<accession>A0AB33VGI4</accession>
<organism evidence="2 3">
    <name type="scientific">Ralstonia solanacearum (strain UW551)</name>
    <dbReference type="NCBI Taxonomy" id="342110"/>
    <lineage>
        <taxon>Bacteria</taxon>
        <taxon>Pseudomonadati</taxon>
        <taxon>Pseudomonadota</taxon>
        <taxon>Betaproteobacteria</taxon>
        <taxon>Burkholderiales</taxon>
        <taxon>Burkholderiaceae</taxon>
        <taxon>Ralstonia</taxon>
        <taxon>Ralstonia solanacearum species complex</taxon>
    </lineage>
</organism>
<feature type="compositionally biased region" description="Basic and acidic residues" evidence="1">
    <location>
        <begin position="13"/>
        <end position="27"/>
    </location>
</feature>
<evidence type="ECO:0000256" key="1">
    <source>
        <dbReference type="SAM" id="MobiDB-lite"/>
    </source>
</evidence>
<comment type="caution">
    <text evidence="2">The sequence shown here is derived from an EMBL/GenBank/DDBJ whole genome shotgun (WGS) entry which is preliminary data.</text>
</comment>
<reference evidence="2 3" key="1">
    <citation type="journal article" date="2006" name="Mol. Plant Microbe Interact.">
        <title>Identification of open reading frames unique to a select agent: Ralstonia solanacearum race 3 biovar 2.</title>
        <authorList>
            <person name="Gabriel D.W."/>
            <person name="Allen C."/>
            <person name="Schell M."/>
            <person name="Denny T.P."/>
            <person name="Greenberg J.T."/>
            <person name="Duan Y.P."/>
            <person name="Flores-Cruz Z."/>
            <person name="Huang Q."/>
            <person name="Clifford J.M."/>
            <person name="Presting G."/>
            <person name="Gonzalez E.T."/>
            <person name="Reddy J."/>
            <person name="Elphinstone J."/>
            <person name="Swanson J."/>
            <person name="Yao J."/>
            <person name="Mulholland V."/>
            <person name="Liu L."/>
            <person name="Farmerie W."/>
            <person name="Patnaikuni M."/>
            <person name="Balogh B."/>
            <person name="Norman D."/>
            <person name="Alvarez A."/>
            <person name="Castillo J.A."/>
            <person name="Jones J."/>
            <person name="Saddler G."/>
            <person name="Walunas T."/>
            <person name="Zhukov A."/>
            <person name="Mikhailova N."/>
        </authorList>
    </citation>
    <scope>NUCLEOTIDE SEQUENCE [LARGE SCALE GENOMIC DNA]</scope>
    <source>
        <strain evidence="2 3">UW551</strain>
    </source>
</reference>
<gene>
    <name evidence="2" type="ORF">RRSL_03472</name>
</gene>
<proteinExistence type="predicted"/>
<feature type="compositionally biased region" description="Basic residues" evidence="1">
    <location>
        <begin position="1"/>
        <end position="12"/>
    </location>
</feature>
<dbReference type="Proteomes" id="UP000005933">
    <property type="component" value="Unassembled WGS sequence"/>
</dbReference>
<sequence length="36" mass="4273">MARRAQRQHAHAHRTDSGDGRCDDRMRLGSHRQHHQ</sequence>
<evidence type="ECO:0000313" key="3">
    <source>
        <dbReference type="Proteomes" id="UP000005933"/>
    </source>
</evidence>
<feature type="region of interest" description="Disordered" evidence="1">
    <location>
        <begin position="1"/>
        <end position="36"/>
    </location>
</feature>
<dbReference type="AlphaFoldDB" id="A0AB33VGI4"/>
<protein>
    <submittedName>
        <fullName evidence="2">Uncharacterized protein</fullName>
    </submittedName>
</protein>
<evidence type="ECO:0000313" key="2">
    <source>
        <dbReference type="EMBL" id="EAP73935.1"/>
    </source>
</evidence>
<dbReference type="EMBL" id="AAKL01000008">
    <property type="protein sequence ID" value="EAP73935.1"/>
    <property type="molecule type" value="Genomic_DNA"/>
</dbReference>